<protein>
    <submittedName>
        <fullName evidence="1">Uncharacterized protein</fullName>
    </submittedName>
</protein>
<gene>
    <name evidence="1" type="ORF">A4R26_13710</name>
</gene>
<name>A0A1V9G6H0_9BACT</name>
<evidence type="ECO:0000313" key="2">
    <source>
        <dbReference type="Proteomes" id="UP000192276"/>
    </source>
</evidence>
<organism evidence="1 2">
    <name type="scientific">Niastella populi</name>
    <dbReference type="NCBI Taxonomy" id="550983"/>
    <lineage>
        <taxon>Bacteria</taxon>
        <taxon>Pseudomonadati</taxon>
        <taxon>Bacteroidota</taxon>
        <taxon>Chitinophagia</taxon>
        <taxon>Chitinophagales</taxon>
        <taxon>Chitinophagaceae</taxon>
        <taxon>Niastella</taxon>
    </lineage>
</organism>
<dbReference type="STRING" id="550983.A4R26_13710"/>
<dbReference type="Proteomes" id="UP000192276">
    <property type="component" value="Unassembled WGS sequence"/>
</dbReference>
<keyword evidence="2" id="KW-1185">Reference proteome</keyword>
<dbReference type="EMBL" id="LWBP01000056">
    <property type="protein sequence ID" value="OQP66144.1"/>
    <property type="molecule type" value="Genomic_DNA"/>
</dbReference>
<comment type="caution">
    <text evidence="1">The sequence shown here is derived from an EMBL/GenBank/DDBJ whole genome shotgun (WGS) entry which is preliminary data.</text>
</comment>
<evidence type="ECO:0000313" key="1">
    <source>
        <dbReference type="EMBL" id="OQP66144.1"/>
    </source>
</evidence>
<reference evidence="2" key="1">
    <citation type="submission" date="2016-04" db="EMBL/GenBank/DDBJ databases">
        <authorList>
            <person name="Chen L."/>
            <person name="Zhuang W."/>
            <person name="Wang G."/>
        </authorList>
    </citation>
    <scope>NUCLEOTIDE SEQUENCE [LARGE SCALE GENOMIC DNA]</scope>
    <source>
        <strain evidence="2">208</strain>
    </source>
</reference>
<proteinExistence type="predicted"/>
<sequence>MKKQLQAESFKLQAIQAESRTVYPDEVGTTSKKPKANTKAGNGTVFPLSTLSTYQPINSSNSI</sequence>
<dbReference type="RefSeq" id="WP_081162705.1">
    <property type="nucleotide sequence ID" value="NZ_LWBP01000056.1"/>
</dbReference>
<accession>A0A1V9G6H0</accession>
<dbReference type="AlphaFoldDB" id="A0A1V9G6H0"/>